<feature type="transmembrane region" description="Helical" evidence="9">
    <location>
        <begin position="135"/>
        <end position="160"/>
    </location>
</feature>
<evidence type="ECO:0000259" key="10">
    <source>
        <dbReference type="PROSITE" id="PS50928"/>
    </source>
</evidence>
<evidence type="ECO:0000256" key="2">
    <source>
        <dbReference type="ARBA" id="ARBA00010072"/>
    </source>
</evidence>
<keyword evidence="8 9" id="KW-0472">Membrane</keyword>
<dbReference type="InterPro" id="IPR010065">
    <property type="entry name" value="AA_ABC_transptr_permease_3TM"/>
</dbReference>
<gene>
    <name evidence="11" type="ORF">SAMN05421751_10424</name>
</gene>
<dbReference type="Proteomes" id="UP000236742">
    <property type="component" value="Unassembled WGS sequence"/>
</dbReference>
<feature type="transmembrane region" description="Helical" evidence="9">
    <location>
        <begin position="61"/>
        <end position="85"/>
    </location>
</feature>
<proteinExistence type="inferred from homology"/>
<feature type="transmembrane region" description="Helical" evidence="9">
    <location>
        <begin position="91"/>
        <end position="114"/>
    </location>
</feature>
<dbReference type="NCBIfam" id="TIGR01726">
    <property type="entry name" value="HEQRo_perm_3TM"/>
    <property type="match status" value="1"/>
</dbReference>
<reference evidence="11 12" key="1">
    <citation type="submission" date="2016-10" db="EMBL/GenBank/DDBJ databases">
        <authorList>
            <person name="de Groot N.N."/>
        </authorList>
    </citation>
    <scope>NUCLEOTIDE SEQUENCE [LARGE SCALE GENOMIC DNA]</scope>
    <source>
        <strain evidence="11 12">DSM 23413</strain>
    </source>
</reference>
<dbReference type="PANTHER" id="PTHR30614">
    <property type="entry name" value="MEMBRANE COMPONENT OF AMINO ACID ABC TRANSPORTER"/>
    <property type="match status" value="1"/>
</dbReference>
<keyword evidence="6" id="KW-0029">Amino-acid transport</keyword>
<keyword evidence="12" id="KW-1185">Reference proteome</keyword>
<dbReference type="AlphaFoldDB" id="A0A1H5UF47"/>
<dbReference type="PROSITE" id="PS50928">
    <property type="entry name" value="ABC_TM1"/>
    <property type="match status" value="1"/>
</dbReference>
<keyword evidence="3 9" id="KW-0813">Transport</keyword>
<dbReference type="OrthoDB" id="9814902at2"/>
<sequence length="219" mass="23737">MSNTVTYFTGFRGADLLFLAEAAWGTLKLSALSIAVGTALGVGLGWMLAELRATRPILVPLLDVFRSVPLIIQLVLFFNFVPMIGLGLSPFAAGCVVLSAYAAALVAQVARAGIESVGRPLRRAARSLGMSYGQAMRHVVLPMGLRTVFPAWVGIVLGVMKDSSLVSVLGYVELLRASQILITRTQEALFVLGVAGAFYFLLSWPVSWWAARHEKRWQQ</sequence>
<dbReference type="GO" id="GO:0015184">
    <property type="term" value="F:L-cystine transmembrane transporter activity"/>
    <property type="evidence" value="ECO:0007669"/>
    <property type="project" value="TreeGrafter"/>
</dbReference>
<accession>A0A1H5UF47</accession>
<name>A0A1H5UF47_9RHOB</name>
<evidence type="ECO:0000256" key="4">
    <source>
        <dbReference type="ARBA" id="ARBA00022475"/>
    </source>
</evidence>
<comment type="similarity">
    <text evidence="2">Belongs to the binding-protein-dependent transport system permease family. HisMQ subfamily.</text>
</comment>
<keyword evidence="4" id="KW-1003">Cell membrane</keyword>
<dbReference type="SUPFAM" id="SSF161098">
    <property type="entry name" value="MetI-like"/>
    <property type="match status" value="1"/>
</dbReference>
<evidence type="ECO:0000256" key="3">
    <source>
        <dbReference type="ARBA" id="ARBA00022448"/>
    </source>
</evidence>
<dbReference type="InterPro" id="IPR000515">
    <property type="entry name" value="MetI-like"/>
</dbReference>
<dbReference type="CDD" id="cd06261">
    <property type="entry name" value="TM_PBP2"/>
    <property type="match status" value="1"/>
</dbReference>
<evidence type="ECO:0000256" key="5">
    <source>
        <dbReference type="ARBA" id="ARBA00022692"/>
    </source>
</evidence>
<evidence type="ECO:0000313" key="11">
    <source>
        <dbReference type="EMBL" id="SEF73693.1"/>
    </source>
</evidence>
<keyword evidence="5 9" id="KW-0812">Transmembrane</keyword>
<feature type="transmembrane region" description="Helical" evidence="9">
    <location>
        <begin position="188"/>
        <end position="211"/>
    </location>
</feature>
<evidence type="ECO:0000256" key="9">
    <source>
        <dbReference type="RuleBase" id="RU363032"/>
    </source>
</evidence>
<dbReference type="Gene3D" id="1.10.3720.10">
    <property type="entry name" value="MetI-like"/>
    <property type="match status" value="1"/>
</dbReference>
<evidence type="ECO:0000313" key="12">
    <source>
        <dbReference type="Proteomes" id="UP000236742"/>
    </source>
</evidence>
<dbReference type="InterPro" id="IPR043429">
    <property type="entry name" value="ArtM/GltK/GlnP/TcyL/YhdX-like"/>
</dbReference>
<keyword evidence="7 9" id="KW-1133">Transmembrane helix</keyword>
<organism evidence="11 12">
    <name type="scientific">Jhaorihella thermophila</name>
    <dbReference type="NCBI Taxonomy" id="488547"/>
    <lineage>
        <taxon>Bacteria</taxon>
        <taxon>Pseudomonadati</taxon>
        <taxon>Pseudomonadota</taxon>
        <taxon>Alphaproteobacteria</taxon>
        <taxon>Rhodobacterales</taxon>
        <taxon>Paracoccaceae</taxon>
        <taxon>Jhaorihella</taxon>
    </lineage>
</organism>
<evidence type="ECO:0000256" key="7">
    <source>
        <dbReference type="ARBA" id="ARBA00022989"/>
    </source>
</evidence>
<dbReference type="InterPro" id="IPR035906">
    <property type="entry name" value="MetI-like_sf"/>
</dbReference>
<protein>
    <submittedName>
        <fullName evidence="11">Polar amino acid transport system permease protein</fullName>
    </submittedName>
</protein>
<dbReference type="EMBL" id="FNVD01000004">
    <property type="protein sequence ID" value="SEF73693.1"/>
    <property type="molecule type" value="Genomic_DNA"/>
</dbReference>
<feature type="transmembrane region" description="Helical" evidence="9">
    <location>
        <begin position="29"/>
        <end position="49"/>
    </location>
</feature>
<dbReference type="Pfam" id="PF00528">
    <property type="entry name" value="BPD_transp_1"/>
    <property type="match status" value="1"/>
</dbReference>
<evidence type="ECO:0000256" key="1">
    <source>
        <dbReference type="ARBA" id="ARBA00004429"/>
    </source>
</evidence>
<dbReference type="PANTHER" id="PTHR30614:SF0">
    <property type="entry name" value="L-CYSTINE TRANSPORT SYSTEM PERMEASE PROTEIN TCYL"/>
    <property type="match status" value="1"/>
</dbReference>
<feature type="domain" description="ABC transmembrane type-1" evidence="10">
    <location>
        <begin position="23"/>
        <end position="210"/>
    </location>
</feature>
<dbReference type="GO" id="GO:0043190">
    <property type="term" value="C:ATP-binding cassette (ABC) transporter complex"/>
    <property type="evidence" value="ECO:0007669"/>
    <property type="project" value="InterPro"/>
</dbReference>
<comment type="subcellular location">
    <subcellularLocation>
        <location evidence="1">Cell inner membrane</location>
        <topology evidence="1">Multi-pass membrane protein</topology>
    </subcellularLocation>
    <subcellularLocation>
        <location evidence="9">Cell membrane</location>
        <topology evidence="9">Multi-pass membrane protein</topology>
    </subcellularLocation>
</comment>
<dbReference type="RefSeq" id="WP_104007452.1">
    <property type="nucleotide sequence ID" value="NZ_FNVD01000004.1"/>
</dbReference>
<evidence type="ECO:0000256" key="6">
    <source>
        <dbReference type="ARBA" id="ARBA00022970"/>
    </source>
</evidence>
<evidence type="ECO:0000256" key="8">
    <source>
        <dbReference type="ARBA" id="ARBA00023136"/>
    </source>
</evidence>